<reference evidence="2 3" key="1">
    <citation type="journal article" date="2016" name="Nat. Commun.">
        <title>Thousands of microbial genomes shed light on interconnected biogeochemical processes in an aquifer system.</title>
        <authorList>
            <person name="Anantharaman K."/>
            <person name="Brown C.T."/>
            <person name="Hug L.A."/>
            <person name="Sharon I."/>
            <person name="Castelle C.J."/>
            <person name="Probst A.J."/>
            <person name="Thomas B.C."/>
            <person name="Singh A."/>
            <person name="Wilkins M.J."/>
            <person name="Karaoz U."/>
            <person name="Brodie E.L."/>
            <person name="Williams K.H."/>
            <person name="Hubbard S.S."/>
            <person name="Banfield J.F."/>
        </authorList>
    </citation>
    <scope>NUCLEOTIDE SEQUENCE [LARGE SCALE GENOMIC DNA]</scope>
</reference>
<comment type="similarity">
    <text evidence="1">Belongs to the glycosyltransferase 20 family.</text>
</comment>
<sequence>MYVRAYPISIDHKSLQTFSETDPVNGYAVQMEKDYEGLKLIVRSDRSDLTKNIVRGFRAFEALLEKHPDLAGQVKFLALLYPTRENIKEYTDYRLEIEQAVVDINNRFKTADWTPIYLRLYDNYEESVAALKVYDVLLVNPIYDGMNLVAKEGPVVNKRNGVLVLSENAGASEELREAGLVINPFDIEGTADALYEALTMSERDKAMRSAIMKEIVTRNNSIKWLHYQLRDMIRLEKRRSVDPL</sequence>
<name>A0A1F2UL44_9ACTN</name>
<dbReference type="InterPro" id="IPR001830">
    <property type="entry name" value="Glyco_trans_20"/>
</dbReference>
<evidence type="ECO:0000313" key="3">
    <source>
        <dbReference type="Proteomes" id="UP000178086"/>
    </source>
</evidence>
<evidence type="ECO:0000256" key="1">
    <source>
        <dbReference type="ARBA" id="ARBA00008799"/>
    </source>
</evidence>
<dbReference type="GO" id="GO:0003825">
    <property type="term" value="F:alpha,alpha-trehalose-phosphate synthase (UDP-forming) activity"/>
    <property type="evidence" value="ECO:0007669"/>
    <property type="project" value="TreeGrafter"/>
</dbReference>
<dbReference type="PANTHER" id="PTHR10788">
    <property type="entry name" value="TREHALOSE-6-PHOSPHATE SYNTHASE"/>
    <property type="match status" value="1"/>
</dbReference>
<dbReference type="EMBL" id="MELI01000114">
    <property type="protein sequence ID" value="OFW31725.1"/>
    <property type="molecule type" value="Genomic_DNA"/>
</dbReference>
<accession>A0A1F2UL44</accession>
<dbReference type="SUPFAM" id="SSF53756">
    <property type="entry name" value="UDP-Glycosyltransferase/glycogen phosphorylase"/>
    <property type="match status" value="1"/>
</dbReference>
<dbReference type="PANTHER" id="PTHR10788:SF106">
    <property type="entry name" value="BCDNA.GH08860"/>
    <property type="match status" value="1"/>
</dbReference>
<proteinExistence type="inferred from homology"/>
<dbReference type="AlphaFoldDB" id="A0A1F2UL44"/>
<comment type="caution">
    <text evidence="2">The sequence shown here is derived from an EMBL/GenBank/DDBJ whole genome shotgun (WGS) entry which is preliminary data.</text>
</comment>
<dbReference type="GO" id="GO:0004805">
    <property type="term" value="F:trehalose-phosphatase activity"/>
    <property type="evidence" value="ECO:0007669"/>
    <property type="project" value="TreeGrafter"/>
</dbReference>
<dbReference type="GO" id="GO:0005829">
    <property type="term" value="C:cytosol"/>
    <property type="evidence" value="ECO:0007669"/>
    <property type="project" value="TreeGrafter"/>
</dbReference>
<protein>
    <submittedName>
        <fullName evidence="2">Uncharacterized protein</fullName>
    </submittedName>
</protein>
<evidence type="ECO:0000313" key="2">
    <source>
        <dbReference type="EMBL" id="OFW31725.1"/>
    </source>
</evidence>
<dbReference type="GO" id="GO:0005992">
    <property type="term" value="P:trehalose biosynthetic process"/>
    <property type="evidence" value="ECO:0007669"/>
    <property type="project" value="InterPro"/>
</dbReference>
<dbReference type="Proteomes" id="UP000178086">
    <property type="component" value="Unassembled WGS sequence"/>
</dbReference>
<dbReference type="Pfam" id="PF00982">
    <property type="entry name" value="Glyco_transf_20"/>
    <property type="match status" value="1"/>
</dbReference>
<gene>
    <name evidence="2" type="ORF">A2074_08790</name>
</gene>
<dbReference type="Gene3D" id="3.40.50.2000">
    <property type="entry name" value="Glycogen Phosphorylase B"/>
    <property type="match status" value="1"/>
</dbReference>
<organism evidence="2 3">
    <name type="scientific">Candidatus Aquicultor primus</name>
    <dbReference type="NCBI Taxonomy" id="1797195"/>
    <lineage>
        <taxon>Bacteria</taxon>
        <taxon>Bacillati</taxon>
        <taxon>Actinomycetota</taxon>
        <taxon>Candidatus Aquicultoria</taxon>
        <taxon>Candidatus Aquicultorales</taxon>
        <taxon>Candidatus Aquicultoraceae</taxon>
        <taxon>Candidatus Aquicultor</taxon>
    </lineage>
</organism>